<evidence type="ECO:0000313" key="2">
    <source>
        <dbReference type="EMBL" id="VUZ51069.1"/>
    </source>
</evidence>
<feature type="compositionally biased region" description="Low complexity" evidence="1">
    <location>
        <begin position="149"/>
        <end position="165"/>
    </location>
</feature>
<feature type="non-terminal residue" evidence="2">
    <location>
        <position position="274"/>
    </location>
</feature>
<evidence type="ECO:0000256" key="1">
    <source>
        <dbReference type="SAM" id="MobiDB-lite"/>
    </source>
</evidence>
<dbReference type="PANTHER" id="PTHR46513">
    <property type="entry name" value="VITELLOGENIN RECEPTOR-LIKE PROTEIN-RELATED-RELATED"/>
    <property type="match status" value="1"/>
</dbReference>
<dbReference type="Proteomes" id="UP000321570">
    <property type="component" value="Unassembled WGS sequence"/>
</dbReference>
<dbReference type="PANTHER" id="PTHR46513:SF13">
    <property type="entry name" value="EGF-LIKE DOMAIN-CONTAINING PROTEIN"/>
    <property type="match status" value="1"/>
</dbReference>
<keyword evidence="3" id="KW-1185">Reference proteome</keyword>
<proteinExistence type="predicted"/>
<gene>
    <name evidence="2" type="ORF">WMSIL1_LOCUS9853</name>
</gene>
<dbReference type="GO" id="GO:0042813">
    <property type="term" value="F:Wnt receptor activity"/>
    <property type="evidence" value="ECO:0007669"/>
    <property type="project" value="TreeGrafter"/>
</dbReference>
<accession>A0A564YVP2</accession>
<dbReference type="GO" id="GO:0005886">
    <property type="term" value="C:plasma membrane"/>
    <property type="evidence" value="ECO:0007669"/>
    <property type="project" value="TreeGrafter"/>
</dbReference>
<feature type="region of interest" description="Disordered" evidence="1">
    <location>
        <begin position="136"/>
        <end position="165"/>
    </location>
</feature>
<dbReference type="SMART" id="SM00135">
    <property type="entry name" value="LY"/>
    <property type="match status" value="3"/>
</dbReference>
<name>A0A564YVP2_HYMDI</name>
<dbReference type="GO" id="GO:0017147">
    <property type="term" value="F:Wnt-protein binding"/>
    <property type="evidence" value="ECO:0007669"/>
    <property type="project" value="TreeGrafter"/>
</dbReference>
<dbReference type="Gene3D" id="2.120.10.30">
    <property type="entry name" value="TolB, C-terminal domain"/>
    <property type="match status" value="2"/>
</dbReference>
<reference evidence="2 3" key="1">
    <citation type="submission" date="2019-07" db="EMBL/GenBank/DDBJ databases">
        <authorList>
            <person name="Jastrzebski P J."/>
            <person name="Paukszto L."/>
            <person name="Jastrzebski P J."/>
        </authorList>
    </citation>
    <scope>NUCLEOTIDE SEQUENCE [LARGE SCALE GENOMIC DNA]</scope>
    <source>
        <strain evidence="2 3">WMS-il1</strain>
    </source>
</reference>
<dbReference type="SUPFAM" id="SSF63829">
    <property type="entry name" value="Calcium-dependent phosphotriesterase"/>
    <property type="match status" value="1"/>
</dbReference>
<dbReference type="AlphaFoldDB" id="A0A564YVP2"/>
<dbReference type="GO" id="GO:0060070">
    <property type="term" value="P:canonical Wnt signaling pathway"/>
    <property type="evidence" value="ECO:0007669"/>
    <property type="project" value="TreeGrafter"/>
</dbReference>
<protein>
    <submittedName>
        <fullName evidence="2">Uncharacterized protein</fullName>
    </submittedName>
</protein>
<evidence type="ECO:0000313" key="3">
    <source>
        <dbReference type="Proteomes" id="UP000321570"/>
    </source>
</evidence>
<sequence length="274" mass="31167">MASNQIFNQVPLPFLHRVIRFDVHISEERIYWVEDSAPQCISVAFLNGTGKETLLCLFHDTGMQESSNRTGESDTFQTPSSGNPLQARDSIVGLALDWLTNALYFCVDGERPRLEVIDLKYRNYLPPLSPIPDGSPLSLYSPPVPPQLPSQRGSRPRKTSTTSRSWGSWHSILRVRRNIVPSWFLPPKGADSTADDYDLYSYDFNPVTDRLANNVDNYRLVLLHNLSSPRDIVVHPKKRYLFWLDGTHNARFNIFTAGLDGRNHRLIWNGVGMV</sequence>
<dbReference type="InterPro" id="IPR011042">
    <property type="entry name" value="6-blade_b-propeller_TolB-like"/>
</dbReference>
<dbReference type="EMBL" id="CABIJS010000421">
    <property type="protein sequence ID" value="VUZ51069.1"/>
    <property type="molecule type" value="Genomic_DNA"/>
</dbReference>
<feature type="region of interest" description="Disordered" evidence="1">
    <location>
        <begin position="64"/>
        <end position="84"/>
    </location>
</feature>
<organism evidence="2 3">
    <name type="scientific">Hymenolepis diminuta</name>
    <name type="common">Rat tapeworm</name>
    <dbReference type="NCBI Taxonomy" id="6216"/>
    <lineage>
        <taxon>Eukaryota</taxon>
        <taxon>Metazoa</taxon>
        <taxon>Spiralia</taxon>
        <taxon>Lophotrochozoa</taxon>
        <taxon>Platyhelminthes</taxon>
        <taxon>Cestoda</taxon>
        <taxon>Eucestoda</taxon>
        <taxon>Cyclophyllidea</taxon>
        <taxon>Hymenolepididae</taxon>
        <taxon>Hymenolepis</taxon>
    </lineage>
</organism>
<dbReference type="InterPro" id="IPR050778">
    <property type="entry name" value="Cueball_EGF_LRP_Nidogen"/>
</dbReference>
<dbReference type="InterPro" id="IPR000033">
    <property type="entry name" value="LDLR_classB_rpt"/>
</dbReference>